<proteinExistence type="predicted"/>
<accession>A0AAI8ZR35</accession>
<comment type="caution">
    <text evidence="1">The sequence shown here is derived from an EMBL/GenBank/DDBJ whole genome shotgun (WGS) entry which is preliminary data.</text>
</comment>
<dbReference type="Proteomes" id="UP000046784">
    <property type="component" value="Unassembled WGS sequence"/>
</dbReference>
<evidence type="ECO:0000313" key="1">
    <source>
        <dbReference type="EMBL" id="CFR01350.1"/>
    </source>
</evidence>
<dbReference type="EMBL" id="CGCB01000012">
    <property type="protein sequence ID" value="CFR01350.1"/>
    <property type="molecule type" value="Genomic_DNA"/>
</dbReference>
<name>A0AAI8ZR35_YERFR</name>
<gene>
    <name evidence="1" type="ORF">ERS008524_02193</name>
</gene>
<reference evidence="1 2" key="1">
    <citation type="submission" date="2015-03" db="EMBL/GenBank/DDBJ databases">
        <authorList>
            <consortium name="Pathogen Informatics"/>
            <person name="Murphy D."/>
        </authorList>
    </citation>
    <scope>NUCLEOTIDE SEQUENCE [LARGE SCALE GENOMIC DNA]</scope>
    <source>
        <strain evidence="1 2">3400/83</strain>
    </source>
</reference>
<dbReference type="AlphaFoldDB" id="A0AAI8ZR35"/>
<organism evidence="1 2">
    <name type="scientific">Yersinia frederiksenii</name>
    <dbReference type="NCBI Taxonomy" id="29484"/>
    <lineage>
        <taxon>Bacteria</taxon>
        <taxon>Pseudomonadati</taxon>
        <taxon>Pseudomonadota</taxon>
        <taxon>Gammaproteobacteria</taxon>
        <taxon>Enterobacterales</taxon>
        <taxon>Yersiniaceae</taxon>
        <taxon>Yersinia</taxon>
    </lineage>
</organism>
<protein>
    <submittedName>
        <fullName evidence="1">Uncharacterized protein</fullName>
    </submittedName>
</protein>
<evidence type="ECO:0000313" key="2">
    <source>
        <dbReference type="Proteomes" id="UP000046784"/>
    </source>
</evidence>
<sequence>MEKEFDVLRLKESEAIWPRSLPFNLLRFLIGQWQLNLR</sequence>